<dbReference type="InterPro" id="IPR005754">
    <property type="entry name" value="Sortase"/>
</dbReference>
<dbReference type="STRING" id="1527.SAMN04489757_105129"/>
<dbReference type="SUPFAM" id="SSF63817">
    <property type="entry name" value="Sortase"/>
    <property type="match status" value="1"/>
</dbReference>
<reference evidence="5 6" key="1">
    <citation type="submission" date="2016-10" db="EMBL/GenBank/DDBJ databases">
        <authorList>
            <person name="de Groot N.N."/>
        </authorList>
    </citation>
    <scope>NUCLEOTIDE SEQUENCE [LARGE SCALE GENOMIC DNA]</scope>
    <source>
        <strain evidence="5 6">DSM 1283</strain>
    </source>
</reference>
<feature type="transmembrane region" description="Helical" evidence="4">
    <location>
        <begin position="12"/>
        <end position="30"/>
    </location>
</feature>
<evidence type="ECO:0000256" key="3">
    <source>
        <dbReference type="SAM" id="MobiDB-lite"/>
    </source>
</evidence>
<dbReference type="EMBL" id="FOWD01000005">
    <property type="protein sequence ID" value="SFN96802.1"/>
    <property type="molecule type" value="Genomic_DNA"/>
</dbReference>
<dbReference type="RefSeq" id="WP_091684819.1">
    <property type="nucleotide sequence ID" value="NZ_BAABFM010000026.1"/>
</dbReference>
<dbReference type="InterPro" id="IPR009835">
    <property type="entry name" value="SrtB"/>
</dbReference>
<dbReference type="Pfam" id="PF04203">
    <property type="entry name" value="Sortase"/>
    <property type="match status" value="1"/>
</dbReference>
<protein>
    <submittedName>
        <fullName evidence="5">Sortase family protein</fullName>
    </submittedName>
</protein>
<dbReference type="Gene3D" id="2.40.260.10">
    <property type="entry name" value="Sortase"/>
    <property type="match status" value="1"/>
</dbReference>
<keyword evidence="6" id="KW-1185">Reference proteome</keyword>
<dbReference type="AlphaFoldDB" id="A0A1I5DC64"/>
<dbReference type="NCBIfam" id="TIGR03064">
    <property type="entry name" value="sortase_srtB"/>
    <property type="match status" value="1"/>
</dbReference>
<dbReference type="CDD" id="cd05826">
    <property type="entry name" value="Sortase_B"/>
    <property type="match status" value="1"/>
</dbReference>
<name>A0A1I5DC64_9FIRM</name>
<feature type="region of interest" description="Disordered" evidence="3">
    <location>
        <begin position="50"/>
        <end position="87"/>
    </location>
</feature>
<feature type="active site" description="Acyl-thioester intermediate" evidence="2">
    <location>
        <position position="262"/>
    </location>
</feature>
<proteinExistence type="predicted"/>
<dbReference type="GO" id="GO:0016787">
    <property type="term" value="F:hydrolase activity"/>
    <property type="evidence" value="ECO:0007669"/>
    <property type="project" value="UniProtKB-KW"/>
</dbReference>
<organism evidence="5 6">
    <name type="scientific">Anaerocolumna aminovalerica</name>
    <dbReference type="NCBI Taxonomy" id="1527"/>
    <lineage>
        <taxon>Bacteria</taxon>
        <taxon>Bacillati</taxon>
        <taxon>Bacillota</taxon>
        <taxon>Clostridia</taxon>
        <taxon>Lachnospirales</taxon>
        <taxon>Lachnospiraceae</taxon>
        <taxon>Anaerocolumna</taxon>
    </lineage>
</organism>
<keyword evidence="1" id="KW-0378">Hydrolase</keyword>
<accession>A0A1I5DC64</accession>
<keyword evidence="4" id="KW-0472">Membrane</keyword>
<gene>
    <name evidence="5" type="ORF">SAMN04489757_105129</name>
</gene>
<dbReference type="OrthoDB" id="9806013at2"/>
<evidence type="ECO:0000256" key="2">
    <source>
        <dbReference type="PIRSR" id="PIRSR605754-1"/>
    </source>
</evidence>
<evidence type="ECO:0000256" key="4">
    <source>
        <dbReference type="SAM" id="Phobius"/>
    </source>
</evidence>
<evidence type="ECO:0000256" key="1">
    <source>
        <dbReference type="ARBA" id="ARBA00022801"/>
    </source>
</evidence>
<evidence type="ECO:0000313" key="5">
    <source>
        <dbReference type="EMBL" id="SFN96802.1"/>
    </source>
</evidence>
<evidence type="ECO:0000313" key="6">
    <source>
        <dbReference type="Proteomes" id="UP000198806"/>
    </source>
</evidence>
<dbReference type="InterPro" id="IPR023365">
    <property type="entry name" value="Sortase_dom-sf"/>
</dbReference>
<feature type="active site" description="Proton donor/acceptor" evidence="2">
    <location>
        <position position="162"/>
    </location>
</feature>
<keyword evidence="4" id="KW-1133">Transmembrane helix</keyword>
<sequence length="282" mass="32969">MKRKDSRLIIRILSICVFSGCILYIADFYYQGYAYQKRNQSISEIIKEETGNSRQLAQSEDTEERDVKLSEEDNTGNAPEGSLKPGTGILPEFTEVYEKNREFIGWLTIPDTIIDYPVMQGKDNEYYLNHDFYGEEKKHGSLFLDYKNDVLLPDSNLIIYGHNMKDGTMFSALRKYKNQSFYEAHKVISFHTIYEKAQYEIVSVFLSKVYLKNEDTFKYYQFIKASNQEEFDKFYTNIKEMSLYDTGNEAQYGDTFLTLSTCDYTTEDGRLVVVAKKLQDKE</sequence>
<keyword evidence="4" id="KW-0812">Transmembrane</keyword>
<dbReference type="Proteomes" id="UP000198806">
    <property type="component" value="Unassembled WGS sequence"/>
</dbReference>